<accession>A0A174S3Y1</accession>
<dbReference type="InterPro" id="IPR041696">
    <property type="entry name" value="PKD_3"/>
</dbReference>
<name>A0A174S3Y1_9BACE</name>
<dbReference type="PROSITE" id="PS51257">
    <property type="entry name" value="PROKAR_LIPOPROTEIN"/>
    <property type="match status" value="1"/>
</dbReference>
<evidence type="ECO:0000313" key="1">
    <source>
        <dbReference type="EMBL" id="CUP91031.1"/>
    </source>
</evidence>
<protein>
    <submittedName>
        <fullName evidence="1">Surface protein</fullName>
    </submittedName>
</protein>
<proteinExistence type="predicted"/>
<dbReference type="RefSeq" id="WP_055173178.1">
    <property type="nucleotide sequence ID" value="NZ_CZAI01000008.1"/>
</dbReference>
<dbReference type="Proteomes" id="UP000095657">
    <property type="component" value="Unassembled WGS sequence"/>
</dbReference>
<evidence type="ECO:0000313" key="2">
    <source>
        <dbReference type="Proteomes" id="UP000095657"/>
    </source>
</evidence>
<gene>
    <name evidence="1" type="ORF">ERS852494_03405</name>
</gene>
<organism evidence="1 2">
    <name type="scientific">Bacteroides caccae</name>
    <dbReference type="NCBI Taxonomy" id="47678"/>
    <lineage>
        <taxon>Bacteria</taxon>
        <taxon>Pseudomonadati</taxon>
        <taxon>Bacteroidota</taxon>
        <taxon>Bacteroidia</taxon>
        <taxon>Bacteroidales</taxon>
        <taxon>Bacteroidaceae</taxon>
        <taxon>Bacteroides</taxon>
    </lineage>
</organism>
<dbReference type="STRING" id="47678.ERS852494_03405"/>
<dbReference type="Pfam" id="PF16820">
    <property type="entry name" value="PKD_3"/>
    <property type="match status" value="1"/>
</dbReference>
<reference evidence="1 2" key="1">
    <citation type="submission" date="2015-09" db="EMBL/GenBank/DDBJ databases">
        <authorList>
            <consortium name="Pathogen Informatics"/>
        </authorList>
    </citation>
    <scope>NUCLEOTIDE SEQUENCE [LARGE SCALE GENOMIC DNA]</scope>
    <source>
        <strain evidence="1 2">2789STDY5834880</strain>
    </source>
</reference>
<dbReference type="AlphaFoldDB" id="A0A174S3Y1"/>
<dbReference type="EMBL" id="CZAI01000008">
    <property type="protein sequence ID" value="CUP91031.1"/>
    <property type="molecule type" value="Genomic_DNA"/>
</dbReference>
<sequence length="438" mass="49069">MDRKILRLALVIAVSLFVGTVFTGCNDGEDASEPYLLKKEDIRVSQPEGGFAVVVDQLLKVRVESESDEGISYLWLLDGSEIARTKDLEYMFEEVGEYELILRASQGENHYDYLFAVTVTFDNIEPAPEGATAYITKVLDFVPAVGQFTNALPTYDEGDTQEVMNEKVLAAIGNNKKGMISLGGFGGYVVVGFDHTITNVTGKRDFRVLGNAFYSAANPDSDAPEGGSCEPGVIMVAYDKNQNGMPDEDEWYEIAGSAHEDAALELWYDKAVAAGNDVETYRNYEITYYRPEKEPETSEEREKYIRWEDNRGNSGYKVKNTFHNQCYFPEWIKEDKITFKGTCLPQNAVDESGQGNYFVLYKFRYGYADNEVNTKDESAIDIDWAVNSKGQKVHLPGIDFIKIYTGVNQENGWLGECSTEISGVEDLHVLGVDIDTRK</sequence>